<dbReference type="Pfam" id="PF10294">
    <property type="entry name" value="Methyltransf_16"/>
    <property type="match status" value="1"/>
</dbReference>
<keyword evidence="12" id="KW-1185">Reference proteome</keyword>
<name>A0A8C5R4J9_9ANUR</name>
<dbReference type="SUPFAM" id="SSF53335">
    <property type="entry name" value="S-adenosyl-L-methionine-dependent methyltransferases"/>
    <property type="match status" value="1"/>
</dbReference>
<evidence type="ECO:0000256" key="10">
    <source>
        <dbReference type="SAM" id="Phobius"/>
    </source>
</evidence>
<feature type="transmembrane region" description="Helical" evidence="10">
    <location>
        <begin position="40"/>
        <end position="60"/>
    </location>
</feature>
<evidence type="ECO:0000256" key="5">
    <source>
        <dbReference type="ARBA" id="ARBA00022691"/>
    </source>
</evidence>
<evidence type="ECO:0000256" key="8">
    <source>
        <dbReference type="ARBA" id="ARBA00041632"/>
    </source>
</evidence>
<dbReference type="InterPro" id="IPR029063">
    <property type="entry name" value="SAM-dependent_MTases_sf"/>
</dbReference>
<evidence type="ECO:0000256" key="1">
    <source>
        <dbReference type="ARBA" id="ARBA00004496"/>
    </source>
</evidence>
<keyword evidence="10" id="KW-0472">Membrane</keyword>
<dbReference type="InterPro" id="IPR019410">
    <property type="entry name" value="Methyltransf_16"/>
</dbReference>
<protein>
    <recommendedName>
        <fullName evidence="7">Protein N-lysine methyltransferase METTL21A</fullName>
    </recommendedName>
    <alternativeName>
        <fullName evidence="8">Methyltransferase-like protein 21A</fullName>
    </alternativeName>
</protein>
<keyword evidence="10" id="KW-0812">Transmembrane</keyword>
<evidence type="ECO:0000256" key="3">
    <source>
        <dbReference type="ARBA" id="ARBA00022603"/>
    </source>
</evidence>
<comment type="subcellular location">
    <subcellularLocation>
        <location evidence="1">Cytoplasm</location>
    </subcellularLocation>
</comment>
<dbReference type="PANTHER" id="PTHR14614:SF14">
    <property type="entry name" value="PROTEIN N-LYSINE METHYLTRANSFERASE METTL21A"/>
    <property type="match status" value="1"/>
</dbReference>
<evidence type="ECO:0000256" key="2">
    <source>
        <dbReference type="ARBA" id="ARBA00022490"/>
    </source>
</evidence>
<reference evidence="11" key="2">
    <citation type="submission" date="2025-09" db="UniProtKB">
        <authorList>
            <consortium name="Ensembl"/>
        </authorList>
    </citation>
    <scope>IDENTIFICATION</scope>
</reference>
<dbReference type="GO" id="GO:0032991">
    <property type="term" value="C:protein-containing complex"/>
    <property type="evidence" value="ECO:0007669"/>
    <property type="project" value="TreeGrafter"/>
</dbReference>
<dbReference type="OrthoDB" id="413520at2759"/>
<evidence type="ECO:0000256" key="4">
    <source>
        <dbReference type="ARBA" id="ARBA00022679"/>
    </source>
</evidence>
<comment type="catalytic activity">
    <reaction evidence="9">
        <text>L-lysyl-[protein] + 3 S-adenosyl-L-methionine = N(6),N(6),N(6)-trimethyl-L-lysyl-[protein] + 3 S-adenosyl-L-homocysteine + 3 H(+)</text>
        <dbReference type="Rhea" id="RHEA:54192"/>
        <dbReference type="Rhea" id="RHEA-COMP:9752"/>
        <dbReference type="Rhea" id="RHEA-COMP:13826"/>
        <dbReference type="ChEBI" id="CHEBI:15378"/>
        <dbReference type="ChEBI" id="CHEBI:29969"/>
        <dbReference type="ChEBI" id="CHEBI:57856"/>
        <dbReference type="ChEBI" id="CHEBI:59789"/>
        <dbReference type="ChEBI" id="CHEBI:61961"/>
    </reaction>
    <physiologicalReaction direction="left-to-right" evidence="9">
        <dbReference type="Rhea" id="RHEA:54193"/>
    </physiologicalReaction>
</comment>
<comment type="similarity">
    <text evidence="6">Belongs to the methyltransferase superfamily. METTL21 family.</text>
</comment>
<dbReference type="CDD" id="cd02440">
    <property type="entry name" value="AdoMet_MTases"/>
    <property type="match status" value="1"/>
</dbReference>
<dbReference type="PANTHER" id="PTHR14614">
    <property type="entry name" value="HEPATOCELLULAR CARCINOMA-ASSOCIATED ANTIGEN"/>
    <property type="match status" value="1"/>
</dbReference>
<dbReference type="AlphaFoldDB" id="A0A8C5R4J9"/>
<evidence type="ECO:0000256" key="9">
    <source>
        <dbReference type="ARBA" id="ARBA00049497"/>
    </source>
</evidence>
<dbReference type="GO" id="GO:0032259">
    <property type="term" value="P:methylation"/>
    <property type="evidence" value="ECO:0007669"/>
    <property type="project" value="UniProtKB-KW"/>
</dbReference>
<dbReference type="Ensembl" id="ENSLLET00000048096.1">
    <property type="protein sequence ID" value="ENSLLEP00000046258.1"/>
    <property type="gene ID" value="ENSLLEG00000029327.1"/>
</dbReference>
<dbReference type="Proteomes" id="UP000694569">
    <property type="component" value="Unplaced"/>
</dbReference>
<dbReference type="GO" id="GO:0008168">
    <property type="term" value="F:methyltransferase activity"/>
    <property type="evidence" value="ECO:0007669"/>
    <property type="project" value="UniProtKB-KW"/>
</dbReference>
<organism evidence="11 12">
    <name type="scientific">Leptobrachium leishanense</name>
    <name type="common">Leishan spiny toad</name>
    <dbReference type="NCBI Taxonomy" id="445787"/>
    <lineage>
        <taxon>Eukaryota</taxon>
        <taxon>Metazoa</taxon>
        <taxon>Chordata</taxon>
        <taxon>Craniata</taxon>
        <taxon>Vertebrata</taxon>
        <taxon>Euteleostomi</taxon>
        <taxon>Amphibia</taxon>
        <taxon>Batrachia</taxon>
        <taxon>Anura</taxon>
        <taxon>Pelobatoidea</taxon>
        <taxon>Megophryidae</taxon>
        <taxon>Leptobrachium</taxon>
    </lineage>
</organism>
<dbReference type="GO" id="GO:0005829">
    <property type="term" value="C:cytosol"/>
    <property type="evidence" value="ECO:0007669"/>
    <property type="project" value="TreeGrafter"/>
</dbReference>
<reference evidence="11" key="1">
    <citation type="submission" date="2025-08" db="UniProtKB">
        <authorList>
            <consortium name="Ensembl"/>
        </authorList>
    </citation>
    <scope>IDENTIFICATION</scope>
</reference>
<evidence type="ECO:0000313" key="11">
    <source>
        <dbReference type="Ensembl" id="ENSLLEP00000046258.1"/>
    </source>
</evidence>
<evidence type="ECO:0000256" key="6">
    <source>
        <dbReference type="ARBA" id="ARBA00038029"/>
    </source>
</evidence>
<evidence type="ECO:0000256" key="7">
    <source>
        <dbReference type="ARBA" id="ARBA00040801"/>
    </source>
</evidence>
<dbReference type="GeneTree" id="ENSGT00940000157249"/>
<keyword evidence="10" id="KW-1133">Transmembrane helix</keyword>
<evidence type="ECO:0000313" key="12">
    <source>
        <dbReference type="Proteomes" id="UP000694569"/>
    </source>
</evidence>
<keyword evidence="2" id="KW-0963">Cytoplasm</keyword>
<keyword evidence="4" id="KW-0808">Transferase</keyword>
<accession>A0A8C5R4J9</accession>
<proteinExistence type="inferred from homology"/>
<dbReference type="Gene3D" id="3.40.50.150">
    <property type="entry name" value="Vaccinia Virus protein VP39"/>
    <property type="match status" value="1"/>
</dbReference>
<keyword evidence="3" id="KW-0489">Methyltransferase</keyword>
<sequence length="217" mass="24444">MALVPYEEGALHVLQRFHSSDATYNFVNHSIRIKQNWKEMGVSAVVWDAAVVLCIFLEAGSINLKGSSVIELGAGAGLVGIVAALLGAHVTITDREMAVEFLELNVKENLPKDLQGNVFIKPLTWGQSLENFPTFDVIVGADIIYLEETFPDLLKTILHLSSEHTLVLLSCRLRYQRDQNFLDMMKEHFNVKEVHYDSHTDVHIYKAHRKGSQTKEL</sequence>
<feature type="transmembrane region" description="Helical" evidence="10">
    <location>
        <begin position="72"/>
        <end position="92"/>
    </location>
</feature>
<keyword evidence="5" id="KW-0949">S-adenosyl-L-methionine</keyword>